<sequence>MSGELSVLRQEFYRCLPRRADALFELTDAVLCAEGPVRSVAELSLVGEHRRGHGSGYAALARGSVDADRLRTALASVSLPRAADGRLVLAVDVTCWLRPEAHTCSQRILCHTYGRGKDQHIMVPGWPYSVVVALETGRGSWTAPLDVVRLAPGDNAASVTARQIRGVVGRLIAAGHWSSGDPDILLVADAGYDGPRLAHVLGDLPITVLVRMRSDRVLHRPVRPQPPAMPRTRGRPRRHGGEFVFGDPDTWGEPDVLTETTTRLYGPALIRAWDRLHPRLTHRIAWAGHDGALPIIEGTVIRLQVERLPSGAIPKPMWLWHSGTSLTPAEVDLAWQAFLRCFDIEDTFRMLKQTLGWTTPKLRSPQAADRWTWLLITAYTQLRLARDHTADLRRPWEKPQAAQRLTPARVRRGFRNLPPQLACPARVPKSSRPGPGRPAGQPNHQPAPRHDVHTITSPNAQKLKRGNKTKPNNPRPRPVLSSSIRSPGLVTSTRIRSKPAAVMVQSMTGTNLFVVARSRRRTAARRRSWLLRM</sequence>
<reference evidence="3 4" key="1">
    <citation type="submission" date="2019-03" db="EMBL/GenBank/DDBJ databases">
        <title>Genomic Encyclopedia of Type Strains, Phase IV (KMG-IV): sequencing the most valuable type-strain genomes for metagenomic binning, comparative biology and taxonomic classification.</title>
        <authorList>
            <person name="Goeker M."/>
        </authorList>
    </citation>
    <scope>NUCLEOTIDE SEQUENCE [LARGE SCALE GENOMIC DNA]</scope>
    <source>
        <strain evidence="3 4">DSM 45361</strain>
    </source>
</reference>
<evidence type="ECO:0000313" key="4">
    <source>
        <dbReference type="Proteomes" id="UP000295444"/>
    </source>
</evidence>
<dbReference type="Proteomes" id="UP000295444">
    <property type="component" value="Unassembled WGS sequence"/>
</dbReference>
<keyword evidence="4" id="KW-1185">Reference proteome</keyword>
<dbReference type="Pfam" id="PF13546">
    <property type="entry name" value="DDE_5"/>
    <property type="match status" value="1"/>
</dbReference>
<keyword evidence="3" id="KW-0255">Endonuclease</keyword>
<dbReference type="GO" id="GO:0004519">
    <property type="term" value="F:endonuclease activity"/>
    <property type="evidence" value="ECO:0007669"/>
    <property type="project" value="UniProtKB-KW"/>
</dbReference>
<dbReference type="NCBIfam" id="NF041680">
    <property type="entry name" value="transp_NF041680"/>
    <property type="match status" value="1"/>
</dbReference>
<proteinExistence type="predicted"/>
<feature type="domain" description="Transposase IS701-like DDE" evidence="2">
    <location>
        <begin position="11"/>
        <end position="260"/>
    </location>
</feature>
<keyword evidence="3" id="KW-0378">Hydrolase</keyword>
<keyword evidence="3" id="KW-0540">Nuclease</keyword>
<gene>
    <name evidence="3" type="ORF">EV186_1121</name>
</gene>
<dbReference type="InterPro" id="IPR038721">
    <property type="entry name" value="IS701-like_DDE_dom"/>
</dbReference>
<feature type="compositionally biased region" description="Polar residues" evidence="1">
    <location>
        <begin position="480"/>
        <end position="493"/>
    </location>
</feature>
<dbReference type="AlphaFoldDB" id="A0A4R6RRX5"/>
<accession>A0A4R6RRX5</accession>
<evidence type="ECO:0000256" key="1">
    <source>
        <dbReference type="SAM" id="MobiDB-lite"/>
    </source>
</evidence>
<organism evidence="3 4">
    <name type="scientific">Labedaea rhizosphaerae</name>
    <dbReference type="NCBI Taxonomy" id="598644"/>
    <lineage>
        <taxon>Bacteria</taxon>
        <taxon>Bacillati</taxon>
        <taxon>Actinomycetota</taxon>
        <taxon>Actinomycetes</taxon>
        <taxon>Pseudonocardiales</taxon>
        <taxon>Pseudonocardiaceae</taxon>
        <taxon>Labedaea</taxon>
    </lineage>
</organism>
<evidence type="ECO:0000313" key="3">
    <source>
        <dbReference type="EMBL" id="TDP89601.1"/>
    </source>
</evidence>
<feature type="region of interest" description="Disordered" evidence="1">
    <location>
        <begin position="395"/>
        <end position="493"/>
    </location>
</feature>
<dbReference type="SUPFAM" id="SSF53098">
    <property type="entry name" value="Ribonuclease H-like"/>
    <property type="match status" value="1"/>
</dbReference>
<evidence type="ECO:0000259" key="2">
    <source>
        <dbReference type="Pfam" id="PF13546"/>
    </source>
</evidence>
<protein>
    <submittedName>
        <fullName evidence="3">DDE superfamily endonuclease</fullName>
    </submittedName>
</protein>
<comment type="caution">
    <text evidence="3">The sequence shown here is derived from an EMBL/GenBank/DDBJ whole genome shotgun (WGS) entry which is preliminary data.</text>
</comment>
<feature type="region of interest" description="Disordered" evidence="1">
    <location>
        <begin position="220"/>
        <end position="245"/>
    </location>
</feature>
<name>A0A4R6RRX5_LABRH</name>
<dbReference type="EMBL" id="SNXZ01000012">
    <property type="protein sequence ID" value="TDP89601.1"/>
    <property type="molecule type" value="Genomic_DNA"/>
</dbReference>
<dbReference type="InterPro" id="IPR012337">
    <property type="entry name" value="RNaseH-like_sf"/>
</dbReference>